<dbReference type="Proteomes" id="UP000652153">
    <property type="component" value="Unassembled WGS sequence"/>
</dbReference>
<evidence type="ECO:0000313" key="2">
    <source>
        <dbReference type="EMBL" id="GGH40972.1"/>
    </source>
</evidence>
<keyword evidence="1" id="KW-0472">Membrane</keyword>
<comment type="caution">
    <text evidence="2">The sequence shown here is derived from an EMBL/GenBank/DDBJ whole genome shotgun (WGS) entry which is preliminary data.</text>
</comment>
<feature type="transmembrane region" description="Helical" evidence="1">
    <location>
        <begin position="12"/>
        <end position="33"/>
    </location>
</feature>
<evidence type="ECO:0000256" key="1">
    <source>
        <dbReference type="SAM" id="Phobius"/>
    </source>
</evidence>
<name>A0ABQ1YYE1_9BACL</name>
<keyword evidence="3" id="KW-1185">Reference proteome</keyword>
<gene>
    <name evidence="2" type="ORF">GCM10008014_00230</name>
</gene>
<proteinExistence type="predicted"/>
<keyword evidence="1" id="KW-0812">Transmembrane</keyword>
<evidence type="ECO:0000313" key="3">
    <source>
        <dbReference type="Proteomes" id="UP000652153"/>
    </source>
</evidence>
<dbReference type="Pfam" id="PF16935">
    <property type="entry name" value="Hol_Tox"/>
    <property type="match status" value="1"/>
</dbReference>
<accession>A0ABQ1YYE1</accession>
<organism evidence="2 3">
    <name type="scientific">Paenibacillus silvae</name>
    <dbReference type="NCBI Taxonomy" id="1325358"/>
    <lineage>
        <taxon>Bacteria</taxon>
        <taxon>Bacillati</taxon>
        <taxon>Bacillota</taxon>
        <taxon>Bacilli</taxon>
        <taxon>Bacillales</taxon>
        <taxon>Paenibacillaceae</taxon>
        <taxon>Paenibacillus</taxon>
    </lineage>
</organism>
<dbReference type="EMBL" id="BMFU01000001">
    <property type="protein sequence ID" value="GGH40972.1"/>
    <property type="molecule type" value="Genomic_DNA"/>
</dbReference>
<dbReference type="InterPro" id="IPR031616">
    <property type="entry name" value="BsrE-like"/>
</dbReference>
<reference evidence="3" key="1">
    <citation type="journal article" date="2019" name="Int. J. Syst. Evol. Microbiol.">
        <title>The Global Catalogue of Microorganisms (GCM) 10K type strain sequencing project: providing services to taxonomists for standard genome sequencing and annotation.</title>
        <authorList>
            <consortium name="The Broad Institute Genomics Platform"/>
            <consortium name="The Broad Institute Genome Sequencing Center for Infectious Disease"/>
            <person name="Wu L."/>
            <person name="Ma J."/>
        </authorList>
    </citation>
    <scope>NUCLEOTIDE SEQUENCE [LARGE SCALE GENOMIC DNA]</scope>
    <source>
        <strain evidence="3">CGMCC 1.12770</strain>
    </source>
</reference>
<evidence type="ECO:0008006" key="4">
    <source>
        <dbReference type="Google" id="ProtNLM"/>
    </source>
</evidence>
<sequence length="40" mass="4405">MPVEMKDVLTLMISFAGFTVTLIGLIVTIVIALNNQNKKK</sequence>
<protein>
    <recommendedName>
        <fullName evidence="4">Holin-like toxin</fullName>
    </recommendedName>
</protein>
<keyword evidence="1" id="KW-1133">Transmembrane helix</keyword>